<dbReference type="GO" id="GO:0035060">
    <property type="term" value="C:brahma complex"/>
    <property type="evidence" value="ECO:0007669"/>
    <property type="project" value="InterPro"/>
</dbReference>
<dbReference type="InterPro" id="IPR033388">
    <property type="entry name" value="BAF250_C"/>
</dbReference>
<dbReference type="PANTHER" id="PTHR12656">
    <property type="entry name" value="BRG-1 ASSOCIATED FACTOR 250 BAF250"/>
    <property type="match status" value="1"/>
</dbReference>
<comment type="subcellular location">
    <subcellularLocation>
        <location evidence="1">Nucleus</location>
    </subcellularLocation>
</comment>
<feature type="compositionally biased region" description="Basic and acidic residues" evidence="3">
    <location>
        <begin position="893"/>
        <end position="914"/>
    </location>
</feature>
<feature type="compositionally biased region" description="Pro residues" evidence="3">
    <location>
        <begin position="54"/>
        <end position="63"/>
    </location>
</feature>
<dbReference type="Gene3D" id="1.25.10.10">
    <property type="entry name" value="Leucine-rich Repeat Variant"/>
    <property type="match status" value="1"/>
</dbReference>
<feature type="compositionally biased region" description="Low complexity" evidence="3">
    <location>
        <begin position="13"/>
        <end position="22"/>
    </location>
</feature>
<feature type="region of interest" description="Disordered" evidence="3">
    <location>
        <begin position="807"/>
        <end position="940"/>
    </location>
</feature>
<dbReference type="SUPFAM" id="SSF48371">
    <property type="entry name" value="ARM repeat"/>
    <property type="match status" value="1"/>
</dbReference>
<dbReference type="Proteomes" id="UP000198287">
    <property type="component" value="Unassembled WGS sequence"/>
</dbReference>
<feature type="compositionally biased region" description="Basic and acidic residues" evidence="3">
    <location>
        <begin position="834"/>
        <end position="865"/>
    </location>
</feature>
<feature type="compositionally biased region" description="Low complexity" evidence="3">
    <location>
        <begin position="170"/>
        <end position="191"/>
    </location>
</feature>
<protein>
    <submittedName>
        <fullName evidence="5">Trithorax group protein osa</fullName>
    </submittedName>
</protein>
<dbReference type="GO" id="GO:0016514">
    <property type="term" value="C:SWI/SNF complex"/>
    <property type="evidence" value="ECO:0007669"/>
    <property type="project" value="InterPro"/>
</dbReference>
<evidence type="ECO:0000256" key="2">
    <source>
        <dbReference type="ARBA" id="ARBA00023242"/>
    </source>
</evidence>
<proteinExistence type="predicted"/>
<dbReference type="GO" id="GO:0005654">
    <property type="term" value="C:nucleoplasm"/>
    <property type="evidence" value="ECO:0007669"/>
    <property type="project" value="TreeGrafter"/>
</dbReference>
<dbReference type="InterPro" id="IPR021906">
    <property type="entry name" value="BAF250/Osa"/>
</dbReference>
<feature type="compositionally biased region" description="Polar residues" evidence="3">
    <location>
        <begin position="541"/>
        <end position="556"/>
    </location>
</feature>
<dbReference type="GO" id="GO:0006338">
    <property type="term" value="P:chromatin remodeling"/>
    <property type="evidence" value="ECO:0007669"/>
    <property type="project" value="InterPro"/>
</dbReference>
<dbReference type="GO" id="GO:0006357">
    <property type="term" value="P:regulation of transcription by RNA polymerase II"/>
    <property type="evidence" value="ECO:0007669"/>
    <property type="project" value="TreeGrafter"/>
</dbReference>
<feature type="compositionally biased region" description="Low complexity" evidence="3">
    <location>
        <begin position="198"/>
        <end position="220"/>
    </location>
</feature>
<dbReference type="OrthoDB" id="8709537at2759"/>
<accession>A0A226DZ34</accession>
<evidence type="ECO:0000256" key="3">
    <source>
        <dbReference type="SAM" id="MobiDB-lite"/>
    </source>
</evidence>
<dbReference type="InterPro" id="IPR016024">
    <property type="entry name" value="ARM-type_fold"/>
</dbReference>
<feature type="region of interest" description="Disordered" evidence="3">
    <location>
        <begin position="501"/>
        <end position="556"/>
    </location>
</feature>
<evidence type="ECO:0000313" key="5">
    <source>
        <dbReference type="EMBL" id="OXA50310.1"/>
    </source>
</evidence>
<dbReference type="GO" id="GO:0031491">
    <property type="term" value="F:nucleosome binding"/>
    <property type="evidence" value="ECO:0007669"/>
    <property type="project" value="TreeGrafter"/>
</dbReference>
<dbReference type="PANTHER" id="PTHR12656:SF5">
    <property type="entry name" value="TRITHORAX GROUP PROTEIN OSA"/>
    <property type="match status" value="1"/>
</dbReference>
<evidence type="ECO:0000259" key="4">
    <source>
        <dbReference type="Pfam" id="PF12031"/>
    </source>
</evidence>
<dbReference type="InterPro" id="IPR011989">
    <property type="entry name" value="ARM-like"/>
</dbReference>
<feature type="region of interest" description="Disordered" evidence="3">
    <location>
        <begin position="1"/>
        <end position="225"/>
    </location>
</feature>
<dbReference type="Pfam" id="PF12031">
    <property type="entry name" value="BAF250_C"/>
    <property type="match status" value="2"/>
</dbReference>
<dbReference type="AlphaFoldDB" id="A0A226DZ34"/>
<reference evidence="5 6" key="1">
    <citation type="submission" date="2015-12" db="EMBL/GenBank/DDBJ databases">
        <title>The genome of Folsomia candida.</title>
        <authorList>
            <person name="Faddeeva A."/>
            <person name="Derks M.F."/>
            <person name="Anvar Y."/>
            <person name="Smit S."/>
            <person name="Van Straalen N."/>
            <person name="Roelofs D."/>
        </authorList>
    </citation>
    <scope>NUCLEOTIDE SEQUENCE [LARGE SCALE GENOMIC DNA]</scope>
    <source>
        <strain evidence="5 6">VU population</strain>
        <tissue evidence="5">Whole body</tissue>
    </source>
</reference>
<dbReference type="STRING" id="158441.A0A226DZ34"/>
<feature type="compositionally biased region" description="Low complexity" evidence="3">
    <location>
        <begin position="813"/>
        <end position="826"/>
    </location>
</feature>
<feature type="compositionally biased region" description="Low complexity" evidence="3">
    <location>
        <begin position="501"/>
        <end position="535"/>
    </location>
</feature>
<feature type="compositionally biased region" description="Acidic residues" evidence="3">
    <location>
        <begin position="915"/>
        <end position="937"/>
    </location>
</feature>
<gene>
    <name evidence="5" type="ORF">Fcan01_15056</name>
</gene>
<organism evidence="5 6">
    <name type="scientific">Folsomia candida</name>
    <name type="common">Springtail</name>
    <dbReference type="NCBI Taxonomy" id="158441"/>
    <lineage>
        <taxon>Eukaryota</taxon>
        <taxon>Metazoa</taxon>
        <taxon>Ecdysozoa</taxon>
        <taxon>Arthropoda</taxon>
        <taxon>Hexapoda</taxon>
        <taxon>Collembola</taxon>
        <taxon>Entomobryomorpha</taxon>
        <taxon>Isotomoidea</taxon>
        <taxon>Isotomidae</taxon>
        <taxon>Proisotominae</taxon>
        <taxon>Folsomia</taxon>
    </lineage>
</organism>
<feature type="domain" description="SWI/SNF-like complex subunit BAF250 C-terminal" evidence="4">
    <location>
        <begin position="761"/>
        <end position="828"/>
    </location>
</feature>
<keyword evidence="2" id="KW-0539">Nucleus</keyword>
<sequence length="1228" mass="135003">MHENSLYCWPNSGGHYPGQQRGYPPPPPGPQGASPSPHTPPQGATPVPAQSPGSTPPQQPISPQPWAGSSAGGPGGRPGPPNSNAQQGPPPPPQGATWPQQQDPRYSSSSATGSSIMSPPVSGSSSHSHSSQPSPWPTSSASGPSRSSGGGRSPFPSSGGKPGPEMFNRGYGPSPSSGLQPSPSAGPSKGPMGPPGMSPQQQQQQQQQQLGGHPGQGYPPHSVPMLPGGQVKREIIFPPESVEAVTPVLSRRRKLHKSDVSPVEAWRIMMSLKSGLLAEVTWALDVLNVLLYDDQSVSYFSLTYLPGLLDILLEHLRRALILLFGQSVGIDLTADKFEEDVGKPIKQLQWYERDDKVVEEEPDLGTPIKSFPRDSHRTLLLQGSVNYTMVSRFKGKKVRILSRDDEPFIIPGPRDWDVDEKMRNDPDIEQLNGTMDVSKHIVTYFNTTLPTPLSIVRDIKAEDRRKEKCNNESNNLSSNGGKLPEVGLEFYRCETKMPTLVTPVSTSTSTPSSSSPSNETSSSLTVTNNSSSSSNHPVVTPINSSTTSNTKKIIQENGPLNSENALDMTMEKKNNCQLFSTPTSNLLPNSKINSIVHQKKKRLDDVLGRIRKEQTEDDNALSESPIIPSAAVADTENAETVVVKKERHHDHIDDELAVVNNNNSATVVEKRLPVLENGLSDSNNLIMMGGGSDNSNLSAANSENTCDSSKHFKHVVDVKIGDITIRDPGAALKRKRVEDYEDECYSRDESSLYLVTESQDSLSRRCLSICNIIRNLTFVPGNEVEFGKCTSFLSLVGKLILLQHEHPVKKAKPSSPSSSKPSSKTSTETDEVEKESSEHQEKQPKEKKDEDNNKEDEKIVTKEPTSESAEDESSEPKSTTNNEETADEQMQVDEQHDKEEAEEKKKVEKAKEKDDQVEEVEEDEEEEALFAEEEEPEPSGSAAVIEIEADSCTSLTNDDEWWWDYVHHIREHVLVMISNISGQMDLSQFSEEVSRPILDGLLHWAVCPAAYGQDPFPTLSPGAYLSPQRLAIEALVKLSVIQGNVDLLLATPPYSRIERLCQLLCRSLCRTEEQVMREFALNLLYYLSAADSGVARTIALQNPCISLLISFIEQAEHNAMNIANNHGFSVLRENPEAMGTSLDMLRRAAMTLLNLARHPDNRPLFVQHEPRLLQLVMSQILEQKVAAMVAQVLYQCSTPDATCSQKYLYASNMDTFYTPLFSRSKPTY</sequence>
<dbReference type="GO" id="GO:0071565">
    <property type="term" value="C:nBAF complex"/>
    <property type="evidence" value="ECO:0007669"/>
    <property type="project" value="TreeGrafter"/>
</dbReference>
<evidence type="ECO:0000313" key="6">
    <source>
        <dbReference type="Proteomes" id="UP000198287"/>
    </source>
</evidence>
<keyword evidence="6" id="KW-1185">Reference proteome</keyword>
<feature type="compositionally biased region" description="Low complexity" evidence="3">
    <location>
        <begin position="95"/>
        <end position="159"/>
    </location>
</feature>
<dbReference type="GO" id="GO:0045893">
    <property type="term" value="P:positive regulation of DNA-templated transcription"/>
    <property type="evidence" value="ECO:0007669"/>
    <property type="project" value="TreeGrafter"/>
</dbReference>
<dbReference type="EMBL" id="LNIX01000009">
    <property type="protein sequence ID" value="OXA50310.1"/>
    <property type="molecule type" value="Genomic_DNA"/>
</dbReference>
<feature type="domain" description="SWI/SNF-like complex subunit BAF250 C-terminal" evidence="4">
    <location>
        <begin position="939"/>
        <end position="1145"/>
    </location>
</feature>
<evidence type="ECO:0000256" key="1">
    <source>
        <dbReference type="ARBA" id="ARBA00004123"/>
    </source>
</evidence>
<name>A0A226DZ34_FOLCA</name>
<comment type="caution">
    <text evidence="5">The sequence shown here is derived from an EMBL/GenBank/DDBJ whole genome shotgun (WGS) entry which is preliminary data.</text>
</comment>